<proteinExistence type="predicted"/>
<comment type="caution">
    <text evidence="1">The sequence shown here is derived from an EMBL/GenBank/DDBJ whole genome shotgun (WGS) entry which is preliminary data.</text>
</comment>
<sequence>MFCRIISVLFGTISIGIFHTGIHRRSEMPFLRAAALYGFAAYQFGLKSEEDQHSDLMLRIVALFSVYFWLYIIFKEWKDSPSWVEKVAKEVEIHFL</sequence>
<name>A0ACC0YQQ3_9ROSI</name>
<organism evidence="1 2">
    <name type="scientific">Pistacia integerrima</name>
    <dbReference type="NCBI Taxonomy" id="434235"/>
    <lineage>
        <taxon>Eukaryota</taxon>
        <taxon>Viridiplantae</taxon>
        <taxon>Streptophyta</taxon>
        <taxon>Embryophyta</taxon>
        <taxon>Tracheophyta</taxon>
        <taxon>Spermatophyta</taxon>
        <taxon>Magnoliopsida</taxon>
        <taxon>eudicotyledons</taxon>
        <taxon>Gunneridae</taxon>
        <taxon>Pentapetalae</taxon>
        <taxon>rosids</taxon>
        <taxon>malvids</taxon>
        <taxon>Sapindales</taxon>
        <taxon>Anacardiaceae</taxon>
        <taxon>Pistacia</taxon>
    </lineage>
</organism>
<keyword evidence="2" id="KW-1185">Reference proteome</keyword>
<accession>A0ACC0YQQ3</accession>
<dbReference type="EMBL" id="CM047740">
    <property type="protein sequence ID" value="KAJ0040737.1"/>
    <property type="molecule type" value="Genomic_DNA"/>
</dbReference>
<protein>
    <submittedName>
        <fullName evidence="1">Uncharacterized protein</fullName>
    </submittedName>
</protein>
<reference evidence="2" key="1">
    <citation type="journal article" date="2023" name="G3 (Bethesda)">
        <title>Genome assembly and association tests identify interacting loci associated with vigor, precocity, and sex in interspecific pistachio rootstocks.</title>
        <authorList>
            <person name="Palmer W."/>
            <person name="Jacygrad E."/>
            <person name="Sagayaradj S."/>
            <person name="Cavanaugh K."/>
            <person name="Han R."/>
            <person name="Bertier L."/>
            <person name="Beede B."/>
            <person name="Kafkas S."/>
            <person name="Golino D."/>
            <person name="Preece J."/>
            <person name="Michelmore R."/>
        </authorList>
    </citation>
    <scope>NUCLEOTIDE SEQUENCE [LARGE SCALE GENOMIC DNA]</scope>
</reference>
<dbReference type="Proteomes" id="UP001163603">
    <property type="component" value="Chromosome 5"/>
</dbReference>
<evidence type="ECO:0000313" key="2">
    <source>
        <dbReference type="Proteomes" id="UP001163603"/>
    </source>
</evidence>
<gene>
    <name evidence="1" type="ORF">Pint_26887</name>
</gene>
<evidence type="ECO:0000313" key="1">
    <source>
        <dbReference type="EMBL" id="KAJ0040737.1"/>
    </source>
</evidence>